<dbReference type="InterPro" id="IPR036890">
    <property type="entry name" value="HATPase_C_sf"/>
</dbReference>
<keyword evidence="1" id="KW-0808">Transferase</keyword>
<organism evidence="5 6">
    <name type="scientific">Streptomyces katrae</name>
    <dbReference type="NCBI Taxonomy" id="68223"/>
    <lineage>
        <taxon>Bacteria</taxon>
        <taxon>Bacillati</taxon>
        <taxon>Actinomycetota</taxon>
        <taxon>Actinomycetes</taxon>
        <taxon>Kitasatosporales</taxon>
        <taxon>Streptomycetaceae</taxon>
        <taxon>Streptomyces</taxon>
    </lineage>
</organism>
<sequence length="338" mass="37229">MIETYRQRLVMDRSPFGTDPEHWWHTSRYALEVFAECLFSLQLGRLPATGGAGLDLRRNYSTPRERDQAALHCIHAARTLFGVISEVLCEVFPAPRDSRRLAQVLTDLHTVLHRSLEKPAIELLSTLHNQRELSREVHDRIGNHTSLALRQLELLEIMLRRGADAQGLEHEERIGHLKRTLVETMNSTRDLVDGLRSDSDAPHELKSALLGYLAAADVSHPVVHVHVDDDVDCVSAAMGMGDALFLMVRECLRNTLAHADASVATVDVGIEGRTVVARVQDNGAGFEPHLRSGNGLRSLYERAGLLDGSVRLISSPGSGTQITITVPFIGGSHGEPGF</sequence>
<dbReference type="EMBL" id="JASITI010000019">
    <property type="protein sequence ID" value="MDK9497436.1"/>
    <property type="molecule type" value="Genomic_DNA"/>
</dbReference>
<dbReference type="Gene3D" id="3.30.565.10">
    <property type="entry name" value="Histidine kinase-like ATPase, C-terminal domain"/>
    <property type="match status" value="1"/>
</dbReference>
<evidence type="ECO:0000256" key="3">
    <source>
        <dbReference type="ARBA" id="ARBA00023012"/>
    </source>
</evidence>
<comment type="caution">
    <text evidence="5">The sequence shown here is derived from an EMBL/GenBank/DDBJ whole genome shotgun (WGS) entry which is preliminary data.</text>
</comment>
<feature type="domain" description="Histidine kinase/HSP90-like ATPase" evidence="4">
    <location>
        <begin position="239"/>
        <end position="330"/>
    </location>
</feature>
<evidence type="ECO:0000256" key="2">
    <source>
        <dbReference type="ARBA" id="ARBA00022777"/>
    </source>
</evidence>
<evidence type="ECO:0000259" key="4">
    <source>
        <dbReference type="SMART" id="SM00387"/>
    </source>
</evidence>
<dbReference type="Pfam" id="PF02518">
    <property type="entry name" value="HATPase_c"/>
    <property type="match status" value="1"/>
</dbReference>
<dbReference type="InterPro" id="IPR011712">
    <property type="entry name" value="Sig_transdc_His_kin_sub3_dim/P"/>
</dbReference>
<accession>A0ABT7GW10</accession>
<dbReference type="Pfam" id="PF07730">
    <property type="entry name" value="HisKA_3"/>
    <property type="match status" value="1"/>
</dbReference>
<dbReference type="RefSeq" id="WP_285343221.1">
    <property type="nucleotide sequence ID" value="NZ_JASITI010000019.1"/>
</dbReference>
<proteinExistence type="predicted"/>
<reference evidence="5 6" key="1">
    <citation type="submission" date="2023-05" db="EMBL/GenBank/DDBJ databases">
        <title>Sequencing and Assembly of Streptomyces sp. NP73.</title>
        <authorList>
            <person name="Konwar A.N."/>
            <person name="Saikia K."/>
            <person name="Thakur D."/>
        </authorList>
    </citation>
    <scope>NUCLEOTIDE SEQUENCE [LARGE SCALE GENOMIC DNA]</scope>
    <source>
        <strain evidence="5 6">NP73</strain>
    </source>
</reference>
<evidence type="ECO:0000256" key="1">
    <source>
        <dbReference type="ARBA" id="ARBA00022679"/>
    </source>
</evidence>
<dbReference type="InterPro" id="IPR003594">
    <property type="entry name" value="HATPase_dom"/>
</dbReference>
<dbReference type="GO" id="GO:0016301">
    <property type="term" value="F:kinase activity"/>
    <property type="evidence" value="ECO:0007669"/>
    <property type="project" value="UniProtKB-KW"/>
</dbReference>
<dbReference type="Proteomes" id="UP001223390">
    <property type="component" value="Unassembled WGS sequence"/>
</dbReference>
<name>A0ABT7GW10_9ACTN</name>
<evidence type="ECO:0000313" key="5">
    <source>
        <dbReference type="EMBL" id="MDK9497436.1"/>
    </source>
</evidence>
<gene>
    <name evidence="5" type="ORF">QEZ40_002095</name>
</gene>
<dbReference type="InterPro" id="IPR050482">
    <property type="entry name" value="Sensor_HK_TwoCompSys"/>
</dbReference>
<dbReference type="SUPFAM" id="SSF55874">
    <property type="entry name" value="ATPase domain of HSP90 chaperone/DNA topoisomerase II/histidine kinase"/>
    <property type="match status" value="1"/>
</dbReference>
<dbReference type="PANTHER" id="PTHR24421">
    <property type="entry name" value="NITRATE/NITRITE SENSOR PROTEIN NARX-RELATED"/>
    <property type="match status" value="1"/>
</dbReference>
<keyword evidence="2 5" id="KW-0418">Kinase</keyword>
<evidence type="ECO:0000313" key="6">
    <source>
        <dbReference type="Proteomes" id="UP001223390"/>
    </source>
</evidence>
<keyword evidence="6" id="KW-1185">Reference proteome</keyword>
<protein>
    <submittedName>
        <fullName evidence="5">Histidine kinase</fullName>
    </submittedName>
</protein>
<keyword evidence="3" id="KW-0902">Two-component regulatory system</keyword>
<dbReference type="SMART" id="SM00387">
    <property type="entry name" value="HATPase_c"/>
    <property type="match status" value="1"/>
</dbReference>
<dbReference type="CDD" id="cd16917">
    <property type="entry name" value="HATPase_UhpB-NarQ-NarX-like"/>
    <property type="match status" value="1"/>
</dbReference>